<proteinExistence type="predicted"/>
<reference evidence="1 2" key="1">
    <citation type="submission" date="2017-05" db="EMBL/GenBank/DDBJ databases">
        <title>Vagococcus spp. assemblies.</title>
        <authorList>
            <person name="Gulvik C.A."/>
        </authorList>
    </citation>
    <scope>NUCLEOTIDE SEQUENCE [LARGE SCALE GENOMIC DNA]</scope>
    <source>
        <strain evidence="1 2">NCFB 2777</strain>
    </source>
</reference>
<evidence type="ECO:0000313" key="2">
    <source>
        <dbReference type="Proteomes" id="UP000287239"/>
    </source>
</evidence>
<dbReference type="GeneID" id="98569472"/>
<dbReference type="EMBL" id="NGJU01000028">
    <property type="protein sequence ID" value="RST91586.1"/>
    <property type="molecule type" value="Genomic_DNA"/>
</dbReference>
<dbReference type="RefSeq" id="WP_126782253.1">
    <property type="nucleotide sequence ID" value="NZ_NGJU01000028.1"/>
</dbReference>
<keyword evidence="2" id="KW-1185">Reference proteome</keyword>
<dbReference type="Proteomes" id="UP000287239">
    <property type="component" value="Unassembled WGS sequence"/>
</dbReference>
<name>A0A429ZCZ6_9ENTE</name>
<dbReference type="AlphaFoldDB" id="A0A429ZCZ6"/>
<evidence type="ECO:0000313" key="1">
    <source>
        <dbReference type="EMBL" id="RST91586.1"/>
    </source>
</evidence>
<protein>
    <submittedName>
        <fullName evidence="1">Uncharacterized protein</fullName>
    </submittedName>
</protein>
<sequence length="80" mass="9564">MNKKILWTLLLFVTCWLFILGLRKNHLIFYLSSLILAYLVQKKGSDVLFEEYNERKARQKAELTKMIKDKEKSKKVEESL</sequence>
<organism evidence="1 2">
    <name type="scientific">Vagococcus salmoninarum</name>
    <dbReference type="NCBI Taxonomy" id="2739"/>
    <lineage>
        <taxon>Bacteria</taxon>
        <taxon>Bacillati</taxon>
        <taxon>Bacillota</taxon>
        <taxon>Bacilli</taxon>
        <taxon>Lactobacillales</taxon>
        <taxon>Enterococcaceae</taxon>
        <taxon>Vagococcus</taxon>
    </lineage>
</organism>
<comment type="caution">
    <text evidence="1">The sequence shown here is derived from an EMBL/GenBank/DDBJ whole genome shotgun (WGS) entry which is preliminary data.</text>
</comment>
<accession>A0A429ZCZ6</accession>
<gene>
    <name evidence="1" type="ORF">CBF35_14070</name>
</gene>